<accession>A0ACC0N654</accession>
<reference evidence="1" key="1">
    <citation type="submission" date="2022-02" db="EMBL/GenBank/DDBJ databases">
        <title>Plant Genome Project.</title>
        <authorList>
            <person name="Zhang R.-G."/>
        </authorList>
    </citation>
    <scope>NUCLEOTIDE SEQUENCE</scope>
    <source>
        <strain evidence="1">AT1</strain>
    </source>
</reference>
<evidence type="ECO:0000313" key="2">
    <source>
        <dbReference type="Proteomes" id="UP001062846"/>
    </source>
</evidence>
<evidence type="ECO:0000313" key="1">
    <source>
        <dbReference type="EMBL" id="KAI8548003.1"/>
    </source>
</evidence>
<sequence>MFLLTSFLRDDNSDPTIPYNHSPPHEQHVIRQEPGSFVPASIYMQKVGGLGAEKSEAPLQALARSLGLDVCRLSFPLRTHL</sequence>
<comment type="caution">
    <text evidence="1">The sequence shown here is derived from an EMBL/GenBank/DDBJ whole genome shotgun (WGS) entry which is preliminary data.</text>
</comment>
<keyword evidence="2" id="KW-1185">Reference proteome</keyword>
<dbReference type="Proteomes" id="UP001062846">
    <property type="component" value="Chromosome 7"/>
</dbReference>
<dbReference type="EMBL" id="CM046394">
    <property type="protein sequence ID" value="KAI8548003.1"/>
    <property type="molecule type" value="Genomic_DNA"/>
</dbReference>
<protein>
    <submittedName>
        <fullName evidence="1">Uncharacterized protein</fullName>
    </submittedName>
</protein>
<gene>
    <name evidence="1" type="ORF">RHMOL_Rhmol07G0238500</name>
</gene>
<organism evidence="1 2">
    <name type="scientific">Rhododendron molle</name>
    <name type="common">Chinese azalea</name>
    <name type="synonym">Azalea mollis</name>
    <dbReference type="NCBI Taxonomy" id="49168"/>
    <lineage>
        <taxon>Eukaryota</taxon>
        <taxon>Viridiplantae</taxon>
        <taxon>Streptophyta</taxon>
        <taxon>Embryophyta</taxon>
        <taxon>Tracheophyta</taxon>
        <taxon>Spermatophyta</taxon>
        <taxon>Magnoliopsida</taxon>
        <taxon>eudicotyledons</taxon>
        <taxon>Gunneridae</taxon>
        <taxon>Pentapetalae</taxon>
        <taxon>asterids</taxon>
        <taxon>Ericales</taxon>
        <taxon>Ericaceae</taxon>
        <taxon>Ericoideae</taxon>
        <taxon>Rhodoreae</taxon>
        <taxon>Rhododendron</taxon>
    </lineage>
</organism>
<name>A0ACC0N654_RHOML</name>
<proteinExistence type="predicted"/>